<dbReference type="InterPro" id="IPR050955">
    <property type="entry name" value="Plant_Biomass_Hydrol_Est"/>
</dbReference>
<accession>A0A401UAK4</accession>
<dbReference type="InterPro" id="IPR029058">
    <property type="entry name" value="AB_hydrolase_fold"/>
</dbReference>
<gene>
    <name evidence="3" type="ORF">SanaruYs_21400</name>
</gene>
<sequence length="260" mass="29812">MKKIPLILLMILVQINTFSQTPGEFLPHTYINEKADTLLYQLLSPQVTNGGRKLPLIIFLHGAGERGSDNTKQLTHGASIFLKEENQKQFPAYVLFPQCPEDDYWASVKVDRSQMPLLLDFNYNRPLTKSLALVVSLIKKLKQEKPIDANRIYVVGLSMGGMGTFEIIHHYPELFAAAMPICGGGDELQFNRKAAKLPLWLFHGDADGVVEVDYSRAMLNRIQKFNKNVRYTEYKGVNHNSWEYAFKEPEFLSWLFDKRK</sequence>
<dbReference type="InterPro" id="IPR003140">
    <property type="entry name" value="PLipase/COase/thioEstase"/>
</dbReference>
<dbReference type="AlphaFoldDB" id="A0A401UAK4"/>
<dbReference type="Proteomes" id="UP000288227">
    <property type="component" value="Unassembled WGS sequence"/>
</dbReference>
<dbReference type="RefSeq" id="WP_218022417.1">
    <property type="nucleotide sequence ID" value="NZ_BHXQ01000003.1"/>
</dbReference>
<name>A0A401UAK4_9BACT</name>
<evidence type="ECO:0000256" key="1">
    <source>
        <dbReference type="ARBA" id="ARBA00022729"/>
    </source>
</evidence>
<dbReference type="SUPFAM" id="SSF53474">
    <property type="entry name" value="alpha/beta-Hydrolases"/>
    <property type="match status" value="1"/>
</dbReference>
<evidence type="ECO:0000313" key="3">
    <source>
        <dbReference type="EMBL" id="GCC51911.1"/>
    </source>
</evidence>
<dbReference type="EMBL" id="BHXQ01000003">
    <property type="protein sequence ID" value="GCC51911.1"/>
    <property type="molecule type" value="Genomic_DNA"/>
</dbReference>
<evidence type="ECO:0000313" key="4">
    <source>
        <dbReference type="Proteomes" id="UP000288227"/>
    </source>
</evidence>
<dbReference type="GO" id="GO:0016787">
    <property type="term" value="F:hydrolase activity"/>
    <property type="evidence" value="ECO:0007669"/>
    <property type="project" value="InterPro"/>
</dbReference>
<dbReference type="PANTHER" id="PTHR43037">
    <property type="entry name" value="UNNAMED PRODUCT-RELATED"/>
    <property type="match status" value="1"/>
</dbReference>
<keyword evidence="1" id="KW-0732">Signal</keyword>
<protein>
    <submittedName>
        <fullName evidence="3">Phospholipase</fullName>
    </submittedName>
</protein>
<reference evidence="3 4" key="1">
    <citation type="submission" date="2018-11" db="EMBL/GenBank/DDBJ databases">
        <title>Chryseotalea sanarue gen. nov., sp., nov., a member of the family Cytophagaceae, isolated from a brackish lake in Hamamatsu Japan.</title>
        <authorList>
            <person name="Maejima Y."/>
            <person name="Iino T."/>
            <person name="Muraguchi Y."/>
            <person name="Fukuda K."/>
            <person name="Ohkuma M."/>
            <person name="Moriuchi R."/>
            <person name="Dohra H."/>
            <person name="Kimbara K."/>
            <person name="Shintani M."/>
        </authorList>
    </citation>
    <scope>NUCLEOTIDE SEQUENCE [LARGE SCALE GENOMIC DNA]</scope>
    <source>
        <strain evidence="3 4">Ys</strain>
    </source>
</reference>
<organism evidence="3 4">
    <name type="scientific">Chryseotalea sanaruensis</name>
    <dbReference type="NCBI Taxonomy" id="2482724"/>
    <lineage>
        <taxon>Bacteria</taxon>
        <taxon>Pseudomonadati</taxon>
        <taxon>Bacteroidota</taxon>
        <taxon>Cytophagia</taxon>
        <taxon>Cytophagales</taxon>
        <taxon>Chryseotaleaceae</taxon>
        <taxon>Chryseotalea</taxon>
    </lineage>
</organism>
<comment type="caution">
    <text evidence="3">The sequence shown here is derived from an EMBL/GenBank/DDBJ whole genome shotgun (WGS) entry which is preliminary data.</text>
</comment>
<dbReference type="Gene3D" id="3.40.50.1820">
    <property type="entry name" value="alpha/beta hydrolase"/>
    <property type="match status" value="1"/>
</dbReference>
<dbReference type="PANTHER" id="PTHR43037:SF1">
    <property type="entry name" value="BLL1128 PROTEIN"/>
    <property type="match status" value="1"/>
</dbReference>
<dbReference type="Pfam" id="PF02230">
    <property type="entry name" value="Abhydrolase_2"/>
    <property type="match status" value="1"/>
</dbReference>
<evidence type="ECO:0000259" key="2">
    <source>
        <dbReference type="Pfam" id="PF02230"/>
    </source>
</evidence>
<keyword evidence="4" id="KW-1185">Reference proteome</keyword>
<proteinExistence type="predicted"/>
<feature type="domain" description="Phospholipase/carboxylesterase/thioesterase" evidence="2">
    <location>
        <begin position="53"/>
        <end position="246"/>
    </location>
</feature>